<proteinExistence type="predicted"/>
<feature type="transmembrane region" description="Helical" evidence="1">
    <location>
        <begin position="6"/>
        <end position="28"/>
    </location>
</feature>
<protein>
    <recommendedName>
        <fullName evidence="3">ABC3 transporter permease protein domain-containing protein</fullName>
    </recommendedName>
</protein>
<sequence>GFPISLPWWSYALGVGFSTSIGIVFGLFPAVRASGMDPIEALRHE</sequence>
<keyword evidence="1" id="KW-0472">Membrane</keyword>
<gene>
    <name evidence="2" type="ORF">METZ01_LOCUS480148</name>
</gene>
<dbReference type="EMBL" id="UINC01205909">
    <property type="protein sequence ID" value="SVE27294.1"/>
    <property type="molecule type" value="Genomic_DNA"/>
</dbReference>
<name>A0A383C530_9ZZZZ</name>
<feature type="non-terminal residue" evidence="2">
    <location>
        <position position="1"/>
    </location>
</feature>
<accession>A0A383C530</accession>
<reference evidence="2" key="1">
    <citation type="submission" date="2018-05" db="EMBL/GenBank/DDBJ databases">
        <authorList>
            <person name="Lanie J.A."/>
            <person name="Ng W.-L."/>
            <person name="Kazmierczak K.M."/>
            <person name="Andrzejewski T.M."/>
            <person name="Davidsen T.M."/>
            <person name="Wayne K.J."/>
            <person name="Tettelin H."/>
            <person name="Glass J.I."/>
            <person name="Rusch D."/>
            <person name="Podicherti R."/>
            <person name="Tsui H.-C.T."/>
            <person name="Winkler M.E."/>
        </authorList>
    </citation>
    <scope>NUCLEOTIDE SEQUENCE</scope>
</reference>
<evidence type="ECO:0000256" key="1">
    <source>
        <dbReference type="SAM" id="Phobius"/>
    </source>
</evidence>
<keyword evidence="1" id="KW-0812">Transmembrane</keyword>
<keyword evidence="1" id="KW-1133">Transmembrane helix</keyword>
<evidence type="ECO:0000313" key="2">
    <source>
        <dbReference type="EMBL" id="SVE27294.1"/>
    </source>
</evidence>
<organism evidence="2">
    <name type="scientific">marine metagenome</name>
    <dbReference type="NCBI Taxonomy" id="408172"/>
    <lineage>
        <taxon>unclassified sequences</taxon>
        <taxon>metagenomes</taxon>
        <taxon>ecological metagenomes</taxon>
    </lineage>
</organism>
<evidence type="ECO:0008006" key="3">
    <source>
        <dbReference type="Google" id="ProtNLM"/>
    </source>
</evidence>
<dbReference type="AlphaFoldDB" id="A0A383C530"/>